<dbReference type="AlphaFoldDB" id="A0A1I4SXH9"/>
<feature type="compositionally biased region" description="Basic and acidic residues" evidence="2">
    <location>
        <begin position="194"/>
        <end position="212"/>
    </location>
</feature>
<gene>
    <name evidence="4" type="ORF">SAMN04487961_0900</name>
</gene>
<dbReference type="SUPFAM" id="SSF48452">
    <property type="entry name" value="TPR-like"/>
    <property type="match status" value="1"/>
</dbReference>
<feature type="chain" id="PRO_5011785194" evidence="3">
    <location>
        <begin position="35"/>
        <end position="564"/>
    </location>
</feature>
<dbReference type="EMBL" id="FOUR01000002">
    <property type="protein sequence ID" value="SFM69107.1"/>
    <property type="molecule type" value="Genomic_DNA"/>
</dbReference>
<reference evidence="5" key="1">
    <citation type="submission" date="2016-10" db="EMBL/GenBank/DDBJ databases">
        <authorList>
            <person name="Varghese N."/>
            <person name="Submissions S."/>
        </authorList>
    </citation>
    <scope>NUCLEOTIDE SEQUENCE [LARGE SCALE GENOMIC DNA]</scope>
    <source>
        <strain evidence="5">CGMCC 1.6775</strain>
    </source>
</reference>
<sequence>MFGSPKPQGRRRNNWLTDVFIRLLAVLFFCSAAAASTLDDDIAAFTEDAGRHSASIQSLESNQLRPLGTRLTVFLTLDSGGGLDLDSLDLFIDSRPVVSKVYALQEQPVLNADGAEQLYVGHVARGDHELKVVVTARSADGDFVRREATHLFTKHSRALAVRLNLSASAPDFEPRVSFDVKQVSEEEIAFDDPDVNRAPDHDSPSSHAEAHRKARFDLAESHRNAGRLQKAGEILAAMPEGYWAAAGYLNLASDFAREDLDPSRALVALRVAMAMAKAEDGNERSRHLHDEALLRAGYLAYRNGELEKAIGFLESVSLDSPSTPRALYVHGLALTERGNHRAAMQSWHRARKFPLAYPGAAEAWIGMGRGYDLAGYLGQAGEAYLAANAACESERVVLRTLKDQVRNEGAYQALVADVKASDLEWFLADSRSMQQPRLAYLLEFLKKPQAQRAVGRVAALAALEKRLTTHSHDLEVFAGALKSSQASVPETAVTKVTQLQGSNDRYLKRLADLRNAAEEELDKQVLAFLDHQDQRMVFALNKTEQQIAHLYEYLALESLGGRGQ</sequence>
<evidence type="ECO:0000313" key="5">
    <source>
        <dbReference type="Proteomes" id="UP000199339"/>
    </source>
</evidence>
<dbReference type="Pfam" id="PF13174">
    <property type="entry name" value="TPR_6"/>
    <property type="match status" value="1"/>
</dbReference>
<evidence type="ECO:0000256" key="3">
    <source>
        <dbReference type="SAM" id="SignalP"/>
    </source>
</evidence>
<protein>
    <submittedName>
        <fullName evidence="4">Uncharacterized protein</fullName>
    </submittedName>
</protein>
<dbReference type="InterPro" id="IPR019734">
    <property type="entry name" value="TPR_rpt"/>
</dbReference>
<feature type="signal peptide" evidence="3">
    <location>
        <begin position="1"/>
        <end position="34"/>
    </location>
</feature>
<evidence type="ECO:0000256" key="2">
    <source>
        <dbReference type="SAM" id="MobiDB-lite"/>
    </source>
</evidence>
<name>A0A1I4SXH9_9GAMM</name>
<dbReference type="InterPro" id="IPR011990">
    <property type="entry name" value="TPR-like_helical_dom_sf"/>
</dbReference>
<keyword evidence="3" id="KW-0732">Signal</keyword>
<keyword evidence="1" id="KW-0175">Coiled coil</keyword>
<keyword evidence="5" id="KW-1185">Reference proteome</keyword>
<organism evidence="4 5">
    <name type="scientific">Marinobacter pelagius</name>
    <dbReference type="NCBI Taxonomy" id="379482"/>
    <lineage>
        <taxon>Bacteria</taxon>
        <taxon>Pseudomonadati</taxon>
        <taxon>Pseudomonadota</taxon>
        <taxon>Gammaproteobacteria</taxon>
        <taxon>Pseudomonadales</taxon>
        <taxon>Marinobacteraceae</taxon>
        <taxon>Marinobacter</taxon>
    </lineage>
</organism>
<accession>A0A1I4SXH9</accession>
<evidence type="ECO:0000313" key="4">
    <source>
        <dbReference type="EMBL" id="SFM69107.1"/>
    </source>
</evidence>
<evidence type="ECO:0000256" key="1">
    <source>
        <dbReference type="SAM" id="Coils"/>
    </source>
</evidence>
<dbReference type="Proteomes" id="UP000199339">
    <property type="component" value="Unassembled WGS sequence"/>
</dbReference>
<feature type="coiled-coil region" evidence="1">
    <location>
        <begin position="496"/>
        <end position="527"/>
    </location>
</feature>
<dbReference type="Gene3D" id="1.25.40.10">
    <property type="entry name" value="Tetratricopeptide repeat domain"/>
    <property type="match status" value="1"/>
</dbReference>
<feature type="region of interest" description="Disordered" evidence="2">
    <location>
        <begin position="189"/>
        <end position="212"/>
    </location>
</feature>
<proteinExistence type="predicted"/>